<sequence>MSDSKGPASPAQSPVVVLEAVAETHVVSASAEDDSDVEPSCGPPQQQQQQQCGPRRRGQRRNNGGLPDTGELDDTTNQVGQVARTGKGAVDTVGKTAGALAGGGGDEDGDDDMGDKPLKLRLDLNLDVAVELKARVHGDLTLSLL</sequence>
<dbReference type="Proteomes" id="UP000297245">
    <property type="component" value="Unassembled WGS sequence"/>
</dbReference>
<accession>A0A4S8L251</accession>
<organism evidence="2 3">
    <name type="scientific">Dendrothele bispora (strain CBS 962.96)</name>
    <dbReference type="NCBI Taxonomy" id="1314807"/>
    <lineage>
        <taxon>Eukaryota</taxon>
        <taxon>Fungi</taxon>
        <taxon>Dikarya</taxon>
        <taxon>Basidiomycota</taxon>
        <taxon>Agaricomycotina</taxon>
        <taxon>Agaricomycetes</taxon>
        <taxon>Agaricomycetidae</taxon>
        <taxon>Agaricales</taxon>
        <taxon>Agaricales incertae sedis</taxon>
        <taxon>Dendrothele</taxon>
    </lineage>
</organism>
<gene>
    <name evidence="2" type="ORF">K435DRAFT_971985</name>
</gene>
<evidence type="ECO:0000256" key="1">
    <source>
        <dbReference type="SAM" id="MobiDB-lite"/>
    </source>
</evidence>
<dbReference type="OrthoDB" id="2873061at2759"/>
<feature type="compositionally biased region" description="Low complexity" evidence="1">
    <location>
        <begin position="43"/>
        <end position="53"/>
    </location>
</feature>
<dbReference type="PANTHER" id="PTHR35587:SF4">
    <property type="match status" value="1"/>
</dbReference>
<dbReference type="AlphaFoldDB" id="A0A4S8L251"/>
<feature type="region of interest" description="Disordered" evidence="1">
    <location>
        <begin position="26"/>
        <end position="116"/>
    </location>
</feature>
<reference evidence="2 3" key="1">
    <citation type="journal article" date="2019" name="Nat. Ecol. Evol.">
        <title>Megaphylogeny resolves global patterns of mushroom evolution.</title>
        <authorList>
            <person name="Varga T."/>
            <person name="Krizsan K."/>
            <person name="Foldi C."/>
            <person name="Dima B."/>
            <person name="Sanchez-Garcia M."/>
            <person name="Sanchez-Ramirez S."/>
            <person name="Szollosi G.J."/>
            <person name="Szarkandi J.G."/>
            <person name="Papp V."/>
            <person name="Albert L."/>
            <person name="Andreopoulos W."/>
            <person name="Angelini C."/>
            <person name="Antonin V."/>
            <person name="Barry K.W."/>
            <person name="Bougher N.L."/>
            <person name="Buchanan P."/>
            <person name="Buyck B."/>
            <person name="Bense V."/>
            <person name="Catcheside P."/>
            <person name="Chovatia M."/>
            <person name="Cooper J."/>
            <person name="Damon W."/>
            <person name="Desjardin D."/>
            <person name="Finy P."/>
            <person name="Geml J."/>
            <person name="Haridas S."/>
            <person name="Hughes K."/>
            <person name="Justo A."/>
            <person name="Karasinski D."/>
            <person name="Kautmanova I."/>
            <person name="Kiss B."/>
            <person name="Kocsube S."/>
            <person name="Kotiranta H."/>
            <person name="LaButti K.M."/>
            <person name="Lechner B.E."/>
            <person name="Liimatainen K."/>
            <person name="Lipzen A."/>
            <person name="Lukacs Z."/>
            <person name="Mihaltcheva S."/>
            <person name="Morgado L.N."/>
            <person name="Niskanen T."/>
            <person name="Noordeloos M.E."/>
            <person name="Ohm R.A."/>
            <person name="Ortiz-Santana B."/>
            <person name="Ovrebo C."/>
            <person name="Racz N."/>
            <person name="Riley R."/>
            <person name="Savchenko A."/>
            <person name="Shiryaev A."/>
            <person name="Soop K."/>
            <person name="Spirin V."/>
            <person name="Szebenyi C."/>
            <person name="Tomsovsky M."/>
            <person name="Tulloss R.E."/>
            <person name="Uehling J."/>
            <person name="Grigoriev I.V."/>
            <person name="Vagvolgyi C."/>
            <person name="Papp T."/>
            <person name="Martin F.M."/>
            <person name="Miettinen O."/>
            <person name="Hibbett D.S."/>
            <person name="Nagy L.G."/>
        </authorList>
    </citation>
    <scope>NUCLEOTIDE SEQUENCE [LARGE SCALE GENOMIC DNA]</scope>
    <source>
        <strain evidence="2 3">CBS 962.96</strain>
    </source>
</reference>
<name>A0A4S8L251_DENBC</name>
<dbReference type="PANTHER" id="PTHR35587">
    <property type="entry name" value="EXPRESSED PROTEIN"/>
    <property type="match status" value="1"/>
</dbReference>
<dbReference type="EMBL" id="ML179737">
    <property type="protein sequence ID" value="THU82361.1"/>
    <property type="molecule type" value="Genomic_DNA"/>
</dbReference>
<evidence type="ECO:0000313" key="2">
    <source>
        <dbReference type="EMBL" id="THU82361.1"/>
    </source>
</evidence>
<keyword evidence="3" id="KW-1185">Reference proteome</keyword>
<protein>
    <submittedName>
        <fullName evidence="2">Uncharacterized protein</fullName>
    </submittedName>
</protein>
<evidence type="ECO:0000313" key="3">
    <source>
        <dbReference type="Proteomes" id="UP000297245"/>
    </source>
</evidence>
<proteinExistence type="predicted"/>